<comment type="similarity">
    <text evidence="2 9 10">Belongs to the DNA mismatch repair MutS family.</text>
</comment>
<keyword evidence="5 9" id="KW-0067">ATP-binding</keyword>
<feature type="compositionally biased region" description="Basic residues" evidence="12">
    <location>
        <begin position="180"/>
        <end position="189"/>
    </location>
</feature>
<dbReference type="InterPro" id="IPR007695">
    <property type="entry name" value="DNA_mismatch_repair_MutS-lik_N"/>
</dbReference>
<dbReference type="InterPro" id="IPR000432">
    <property type="entry name" value="DNA_mismatch_repair_MutS_C"/>
</dbReference>
<evidence type="ECO:0000256" key="5">
    <source>
        <dbReference type="ARBA" id="ARBA00022840"/>
    </source>
</evidence>
<protein>
    <recommendedName>
        <fullName evidence="9">DNA mismatch repair protein</fullName>
    </recommendedName>
</protein>
<dbReference type="GO" id="GO:0140664">
    <property type="term" value="F:ATP-dependent DNA damage sensor activity"/>
    <property type="evidence" value="ECO:0007669"/>
    <property type="project" value="InterPro"/>
</dbReference>
<dbReference type="RefSeq" id="XP_062689287.1">
    <property type="nucleotide sequence ID" value="XM_062835478.1"/>
</dbReference>
<dbReference type="SMART" id="SM00533">
    <property type="entry name" value="MUTSd"/>
    <property type="match status" value="1"/>
</dbReference>
<evidence type="ECO:0000256" key="7">
    <source>
        <dbReference type="ARBA" id="ARBA00023204"/>
    </source>
</evidence>
<dbReference type="InterPro" id="IPR007861">
    <property type="entry name" value="DNA_mismatch_repair_MutS_clamp"/>
</dbReference>
<dbReference type="GO" id="GO:0016887">
    <property type="term" value="F:ATP hydrolysis activity"/>
    <property type="evidence" value="ECO:0007669"/>
    <property type="project" value="UniProtKB-ARBA"/>
</dbReference>
<sequence length="1250" mass="140196">MGDRTSTPARTPARTQSNVKRSGLASTGRQSSILGFFPKAASSGTPTNAGANTNANTNANANANATLAATSPASDATATPRAGQKEKSPECLKESTKSNSILPPRRRKRLDETPVPSSDALLPPSSQENPGTAYSKDDDTRTIMMPSSPIRRKATVVNYAESSDDDDGDDVFLSFSGRPKSSRPSRSRSRPQVLDEDDEDDAFEIDDNVINEEEDDDMADFVVDDDESDQGPSKSKKRKRPAARPSAPRKKSAVSSPPSPRRSSRQEEDDQDEEMMDDVPRTSTALKWKYDPDNIEPTEPRSATPRSAQTPSATKQKPKAHTREPEERYPWLADIQDANRNRPGHPDYDPGSVHVPPFTWRQFSPFETQYWEIKKNLWDTVVFFKKGKFYELYENDATIGHQLFDLKLTDRVNMRMVGVPESSLDMWVNQFVAKGYKVARVDQMESALGKEMRERDTKAKKADKIIRRELTCILTGGTLVDGSMLQDDNAVYCAAIKESVVDDKPAFGIAFVDAATGQFFISEFEDDVDLTKFETFVAQTSPRELILEKSHLSTKALRILKNNTSPTTIWNYLKPGTEFWDADVARRELDCSGYFVSGEGQEEVWPAKLKEARDKDLLMSALGALTQYLRMLKLERNLLSQGNFAWYNPIHRNGTLILDGQSLINLEIFANTANGGPEGTLFHLLNRCITPFGKRLFRQWVCHPLCNIQKLNERLDAVDMLNDDHSLREQFSSQMSKMPDLERLISRIHAGACRPEDFVKVLEGFEQIDRTMELLESYGGGNGLVDRLIASMPDLKEPLGYWKTAFDRKRARDDKLLIPEPGIEEDFDRSQAELDRIKGELQELLERQKTALRCKTAKFTDVGKEVYQIEVPKTVKVPPKWRQMSATSAVKRYYFKELEDLVRELQEAEETHSQIVKEVASRFFKRFDLDYETWLQAIRIISQLDCLISLAKASSALGQPCCRPVFVNDERTVVEFNELRHPCMLNTVDDFIPNDIKLGGDEANINLLTGANAAGKSTILRMSCIAVIMAQIGCYVPAVSARLTPVDRIMSRLGANDNIFAAQSTFFVELSETKKILSEATPRSLVILDELGRGTSSYDGVAVAQAVLHHVASHIGCVGFFATHYHSLASEFENHPEIRARRMQIEVDEENKRITFLYKLEDGVAEGSFGMHCAAMCGIPDKVIRRSEVAAKEWEHTSRLKESLDRAKTGCYIPLGVLSDVASLLRSEIGKEREVGDRGVEVLLRAIEAL</sequence>
<dbReference type="PROSITE" id="PS00486">
    <property type="entry name" value="DNA_MISMATCH_REPAIR_2"/>
    <property type="match status" value="1"/>
</dbReference>
<reference evidence="14 15" key="1">
    <citation type="journal article" date="2023" name="Mol. Phylogenet. Evol.">
        <title>Genome-scale phylogeny and comparative genomics of the fungal order Sordariales.</title>
        <authorList>
            <person name="Hensen N."/>
            <person name="Bonometti L."/>
            <person name="Westerberg I."/>
            <person name="Brannstrom I.O."/>
            <person name="Guillou S."/>
            <person name="Cros-Aarteil S."/>
            <person name="Calhoun S."/>
            <person name="Haridas S."/>
            <person name="Kuo A."/>
            <person name="Mondo S."/>
            <person name="Pangilinan J."/>
            <person name="Riley R."/>
            <person name="LaButti K."/>
            <person name="Andreopoulos B."/>
            <person name="Lipzen A."/>
            <person name="Chen C."/>
            <person name="Yan M."/>
            <person name="Daum C."/>
            <person name="Ng V."/>
            <person name="Clum A."/>
            <person name="Steindorff A."/>
            <person name="Ohm R.A."/>
            <person name="Martin F."/>
            <person name="Silar P."/>
            <person name="Natvig D.O."/>
            <person name="Lalanne C."/>
            <person name="Gautier V."/>
            <person name="Ament-Velasquez S.L."/>
            <person name="Kruys A."/>
            <person name="Hutchinson M.I."/>
            <person name="Powell A.J."/>
            <person name="Barry K."/>
            <person name="Miller A.N."/>
            <person name="Grigoriev I.V."/>
            <person name="Debuchy R."/>
            <person name="Gladieux P."/>
            <person name="Hiltunen Thoren M."/>
            <person name="Johannesson H."/>
        </authorList>
    </citation>
    <scope>NUCLEOTIDE SEQUENCE [LARGE SCALE GENOMIC DNA]</scope>
    <source>
        <strain evidence="14 15">FGSC 10403</strain>
    </source>
</reference>
<feature type="compositionally biased region" description="Polar residues" evidence="12">
    <location>
        <begin position="304"/>
        <end position="315"/>
    </location>
</feature>
<feature type="compositionally biased region" description="Basic residues" evidence="12">
    <location>
        <begin position="234"/>
        <end position="252"/>
    </location>
</feature>
<evidence type="ECO:0000256" key="4">
    <source>
        <dbReference type="ARBA" id="ARBA00022763"/>
    </source>
</evidence>
<feature type="compositionally biased region" description="Polar residues" evidence="12">
    <location>
        <begin position="16"/>
        <end position="33"/>
    </location>
</feature>
<dbReference type="Gene3D" id="3.40.50.300">
    <property type="entry name" value="P-loop containing nucleotide triphosphate hydrolases"/>
    <property type="match status" value="1"/>
</dbReference>
<feature type="domain" description="DNA mismatch repair proteins mutS family" evidence="13">
    <location>
        <begin position="1084"/>
        <end position="1100"/>
    </location>
</feature>
<keyword evidence="4 9" id="KW-0227">DNA damage</keyword>
<feature type="compositionally biased region" description="Acidic residues" evidence="12">
    <location>
        <begin position="267"/>
        <end position="277"/>
    </location>
</feature>
<feature type="region of interest" description="Disordered" evidence="12">
    <location>
        <begin position="1"/>
        <end position="330"/>
    </location>
</feature>
<dbReference type="Pfam" id="PF05190">
    <property type="entry name" value="MutS_IV"/>
    <property type="match status" value="1"/>
</dbReference>
<dbReference type="GO" id="GO:0006298">
    <property type="term" value="P:mismatch repair"/>
    <property type="evidence" value="ECO:0007669"/>
    <property type="project" value="InterPro"/>
</dbReference>
<evidence type="ECO:0000256" key="2">
    <source>
        <dbReference type="ARBA" id="ARBA00006271"/>
    </source>
</evidence>
<evidence type="ECO:0000256" key="11">
    <source>
        <dbReference type="SAM" id="Coils"/>
    </source>
</evidence>
<dbReference type="SUPFAM" id="SSF55271">
    <property type="entry name" value="DNA repair protein MutS, domain I"/>
    <property type="match status" value="1"/>
</dbReference>
<dbReference type="InterPro" id="IPR007696">
    <property type="entry name" value="DNA_mismatch_repair_MutS_core"/>
</dbReference>
<evidence type="ECO:0000256" key="10">
    <source>
        <dbReference type="RuleBase" id="RU003756"/>
    </source>
</evidence>
<name>A0AAJ0I0R2_9PEZI</name>
<keyword evidence="6 9" id="KW-0238">DNA-binding</keyword>
<dbReference type="FunFam" id="3.40.50.300:FF:000771">
    <property type="entry name" value="DNA mismatch repair protein"/>
    <property type="match status" value="1"/>
</dbReference>
<dbReference type="GeneID" id="87873100"/>
<dbReference type="InterPro" id="IPR016151">
    <property type="entry name" value="DNA_mismatch_repair_MutS_N"/>
</dbReference>
<evidence type="ECO:0000256" key="9">
    <source>
        <dbReference type="PIRNR" id="PIRNR037677"/>
    </source>
</evidence>
<dbReference type="Gene3D" id="3.40.1170.10">
    <property type="entry name" value="DNA repair protein MutS, domain I"/>
    <property type="match status" value="1"/>
</dbReference>
<dbReference type="GO" id="GO:0005524">
    <property type="term" value="F:ATP binding"/>
    <property type="evidence" value="ECO:0007669"/>
    <property type="project" value="UniProtKB-UniRule"/>
</dbReference>
<dbReference type="FunFam" id="1.10.1420.10:FF:000019">
    <property type="entry name" value="DNA mismatch repair protein"/>
    <property type="match status" value="1"/>
</dbReference>
<feature type="compositionally biased region" description="Acidic residues" evidence="12">
    <location>
        <begin position="194"/>
        <end position="229"/>
    </location>
</feature>
<feature type="compositionally biased region" description="Low complexity" evidence="12">
    <location>
        <begin position="47"/>
        <end position="82"/>
    </location>
</feature>
<dbReference type="PANTHER" id="PTHR11361">
    <property type="entry name" value="DNA MISMATCH REPAIR PROTEIN MUTS FAMILY MEMBER"/>
    <property type="match status" value="1"/>
</dbReference>
<evidence type="ECO:0000256" key="8">
    <source>
        <dbReference type="ARBA" id="ARBA00023242"/>
    </source>
</evidence>
<evidence type="ECO:0000256" key="12">
    <source>
        <dbReference type="SAM" id="MobiDB-lite"/>
    </source>
</evidence>
<dbReference type="FunFam" id="1.10.1420.10:FF:000014">
    <property type="entry name" value="DNA mismatch repair protein"/>
    <property type="match status" value="1"/>
</dbReference>
<dbReference type="NCBIfam" id="NF003810">
    <property type="entry name" value="PRK05399.1"/>
    <property type="match status" value="1"/>
</dbReference>
<dbReference type="InterPro" id="IPR045076">
    <property type="entry name" value="MutS"/>
</dbReference>
<dbReference type="InterPro" id="IPR027417">
    <property type="entry name" value="P-loop_NTPase"/>
</dbReference>
<dbReference type="Pfam" id="PF05188">
    <property type="entry name" value="MutS_II"/>
    <property type="match status" value="1"/>
</dbReference>
<dbReference type="Proteomes" id="UP001285908">
    <property type="component" value="Unassembled WGS sequence"/>
</dbReference>
<keyword evidence="15" id="KW-1185">Reference proteome</keyword>
<dbReference type="InterPro" id="IPR036678">
    <property type="entry name" value="MutS_con_dom_sf"/>
</dbReference>
<dbReference type="SUPFAM" id="SSF52540">
    <property type="entry name" value="P-loop containing nucleoside triphosphate hydrolases"/>
    <property type="match status" value="1"/>
</dbReference>
<dbReference type="Pfam" id="PF05192">
    <property type="entry name" value="MutS_III"/>
    <property type="match status" value="1"/>
</dbReference>
<dbReference type="FunFam" id="3.30.420.110:FF:000006">
    <property type="entry name" value="DNA mismatch repair protein"/>
    <property type="match status" value="1"/>
</dbReference>
<dbReference type="PANTHER" id="PTHR11361:SF148">
    <property type="entry name" value="DNA MISMATCH REPAIR PROTEIN MSH6"/>
    <property type="match status" value="1"/>
</dbReference>
<evidence type="ECO:0000259" key="13">
    <source>
        <dbReference type="PROSITE" id="PS00486"/>
    </source>
</evidence>
<dbReference type="Gene3D" id="1.10.1420.10">
    <property type="match status" value="2"/>
</dbReference>
<dbReference type="GO" id="GO:0030983">
    <property type="term" value="F:mismatched DNA binding"/>
    <property type="evidence" value="ECO:0007669"/>
    <property type="project" value="UniProtKB-UniRule"/>
</dbReference>
<accession>A0AAJ0I0R2</accession>
<dbReference type="Pfam" id="PF01624">
    <property type="entry name" value="MutS_I"/>
    <property type="match status" value="1"/>
</dbReference>
<comment type="subcellular location">
    <subcellularLocation>
        <location evidence="1">Nucleus</location>
    </subcellularLocation>
</comment>
<dbReference type="InterPro" id="IPR036187">
    <property type="entry name" value="DNA_mismatch_repair_MutS_sf"/>
</dbReference>
<comment type="function">
    <text evidence="9 10">Component of the post-replicative DNA mismatch repair system (MMR).</text>
</comment>
<dbReference type="Gene3D" id="3.30.420.110">
    <property type="entry name" value="MutS, connector domain"/>
    <property type="match status" value="1"/>
</dbReference>
<evidence type="ECO:0000256" key="3">
    <source>
        <dbReference type="ARBA" id="ARBA00022741"/>
    </source>
</evidence>
<gene>
    <name evidence="14" type="ORF">B0T23DRAFT_325073</name>
</gene>
<organism evidence="14 15">
    <name type="scientific">Neurospora hispaniola</name>
    <dbReference type="NCBI Taxonomy" id="588809"/>
    <lineage>
        <taxon>Eukaryota</taxon>
        <taxon>Fungi</taxon>
        <taxon>Dikarya</taxon>
        <taxon>Ascomycota</taxon>
        <taxon>Pezizomycotina</taxon>
        <taxon>Sordariomycetes</taxon>
        <taxon>Sordariomycetidae</taxon>
        <taxon>Sordariales</taxon>
        <taxon>Sordariaceae</taxon>
        <taxon>Neurospora</taxon>
    </lineage>
</organism>
<dbReference type="SUPFAM" id="SSF48334">
    <property type="entry name" value="DNA repair protein MutS, domain III"/>
    <property type="match status" value="1"/>
</dbReference>
<feature type="coiled-coil region" evidence="11">
    <location>
        <begin position="891"/>
        <end position="918"/>
    </location>
</feature>
<keyword evidence="7 9" id="KW-0234">DNA repair</keyword>
<keyword evidence="11" id="KW-0175">Coiled coil</keyword>
<keyword evidence="3 9" id="KW-0547">Nucleotide-binding</keyword>
<evidence type="ECO:0000256" key="6">
    <source>
        <dbReference type="ARBA" id="ARBA00023125"/>
    </source>
</evidence>
<comment type="caution">
    <text evidence="14">The sequence shown here is derived from an EMBL/GenBank/DDBJ whole genome shotgun (WGS) entry which is preliminary data.</text>
</comment>
<dbReference type="FunFam" id="3.40.1170.10:FF:000002">
    <property type="entry name" value="DNA mismatch repair protein"/>
    <property type="match status" value="1"/>
</dbReference>
<evidence type="ECO:0000256" key="1">
    <source>
        <dbReference type="ARBA" id="ARBA00004123"/>
    </source>
</evidence>
<dbReference type="EMBL" id="JAULSX010000008">
    <property type="protein sequence ID" value="KAK3486730.1"/>
    <property type="molecule type" value="Genomic_DNA"/>
</dbReference>
<dbReference type="SUPFAM" id="SSF53150">
    <property type="entry name" value="DNA repair protein MutS, domain II"/>
    <property type="match status" value="1"/>
</dbReference>
<dbReference type="GO" id="GO:0032301">
    <property type="term" value="C:MutSalpha complex"/>
    <property type="evidence" value="ECO:0007669"/>
    <property type="project" value="TreeGrafter"/>
</dbReference>
<dbReference type="PIRSF" id="PIRSF037677">
    <property type="entry name" value="DNA_mis_repair_Msh6"/>
    <property type="match status" value="1"/>
</dbReference>
<dbReference type="InterPro" id="IPR007860">
    <property type="entry name" value="DNA_mmatch_repair_MutS_con_dom"/>
</dbReference>
<feature type="compositionally biased region" description="Basic and acidic residues" evidence="12">
    <location>
        <begin position="83"/>
        <end position="96"/>
    </location>
</feature>
<dbReference type="Pfam" id="PF00488">
    <property type="entry name" value="MutS_V"/>
    <property type="match status" value="1"/>
</dbReference>
<feature type="compositionally biased region" description="Low complexity" evidence="12">
    <location>
        <begin position="1"/>
        <end position="15"/>
    </location>
</feature>
<dbReference type="AlphaFoldDB" id="A0AAJ0I0R2"/>
<proteinExistence type="inferred from homology"/>
<evidence type="ECO:0000313" key="15">
    <source>
        <dbReference type="Proteomes" id="UP001285908"/>
    </source>
</evidence>
<dbReference type="InterPro" id="IPR017261">
    <property type="entry name" value="DNA_mismatch_repair_MutS/MSH"/>
</dbReference>
<keyword evidence="8" id="KW-0539">Nucleus</keyword>
<dbReference type="SMART" id="SM00534">
    <property type="entry name" value="MUTSac"/>
    <property type="match status" value="1"/>
</dbReference>
<evidence type="ECO:0000313" key="14">
    <source>
        <dbReference type="EMBL" id="KAK3486730.1"/>
    </source>
</evidence>